<dbReference type="AlphaFoldDB" id="A0A7Y9J7H2"/>
<evidence type="ECO:0000256" key="1">
    <source>
        <dbReference type="SAM" id="MobiDB-lite"/>
    </source>
</evidence>
<accession>A0A7Y9J7H2</accession>
<evidence type="ECO:0000313" key="4">
    <source>
        <dbReference type="EMBL" id="NYD38031.1"/>
    </source>
</evidence>
<keyword evidence="2" id="KW-0472">Membrane</keyword>
<dbReference type="InterPro" id="IPR025637">
    <property type="entry name" value="DUF4333"/>
</dbReference>
<feature type="compositionally biased region" description="Low complexity" evidence="1">
    <location>
        <begin position="9"/>
        <end position="24"/>
    </location>
</feature>
<sequence>MTASVTPEPTATTNGVVPGTGTPAASPPRRRLGPILTVLGSLAAVVVGVIALFGLLGPGVVDSSVVANEIQGRITSGQATCPEDLKAEVGASISCSVLDGADTYSVRATVTAVDGDDVSYRIEQV</sequence>
<protein>
    <recommendedName>
        <fullName evidence="3">DUF4333 domain-containing protein</fullName>
    </recommendedName>
</protein>
<feature type="transmembrane region" description="Helical" evidence="2">
    <location>
        <begin position="35"/>
        <end position="56"/>
    </location>
</feature>
<reference evidence="4 5" key="1">
    <citation type="submission" date="2020-07" db="EMBL/GenBank/DDBJ databases">
        <title>Sequencing the genomes of 1000 actinobacteria strains.</title>
        <authorList>
            <person name="Klenk H.-P."/>
        </authorList>
    </citation>
    <scope>NUCLEOTIDE SEQUENCE [LARGE SCALE GENOMIC DNA]</scope>
    <source>
        <strain evidence="4 5">DSM 45772</strain>
    </source>
</reference>
<dbReference type="Pfam" id="PF14230">
    <property type="entry name" value="DUF4333"/>
    <property type="match status" value="1"/>
</dbReference>
<dbReference type="EMBL" id="JACCBN010000001">
    <property type="protein sequence ID" value="NYD38031.1"/>
    <property type="molecule type" value="Genomic_DNA"/>
</dbReference>
<dbReference type="Proteomes" id="UP000535890">
    <property type="component" value="Unassembled WGS sequence"/>
</dbReference>
<evidence type="ECO:0000256" key="2">
    <source>
        <dbReference type="SAM" id="Phobius"/>
    </source>
</evidence>
<keyword evidence="2" id="KW-0812">Transmembrane</keyword>
<name>A0A7Y9J7H2_9PSEU</name>
<feature type="domain" description="DUF4333" evidence="3">
    <location>
        <begin position="46"/>
        <end position="115"/>
    </location>
</feature>
<organism evidence="4 5">
    <name type="scientific">Actinomycetospora corticicola</name>
    <dbReference type="NCBI Taxonomy" id="663602"/>
    <lineage>
        <taxon>Bacteria</taxon>
        <taxon>Bacillati</taxon>
        <taxon>Actinomycetota</taxon>
        <taxon>Actinomycetes</taxon>
        <taxon>Pseudonocardiales</taxon>
        <taxon>Pseudonocardiaceae</taxon>
        <taxon>Actinomycetospora</taxon>
    </lineage>
</organism>
<evidence type="ECO:0000313" key="5">
    <source>
        <dbReference type="Proteomes" id="UP000535890"/>
    </source>
</evidence>
<gene>
    <name evidence="4" type="ORF">BJ983_004133</name>
</gene>
<evidence type="ECO:0000259" key="3">
    <source>
        <dbReference type="Pfam" id="PF14230"/>
    </source>
</evidence>
<keyword evidence="2" id="KW-1133">Transmembrane helix</keyword>
<proteinExistence type="predicted"/>
<keyword evidence="5" id="KW-1185">Reference proteome</keyword>
<dbReference type="RefSeq" id="WP_179795532.1">
    <property type="nucleotide sequence ID" value="NZ_BAABHP010000020.1"/>
</dbReference>
<comment type="caution">
    <text evidence="4">The sequence shown here is derived from an EMBL/GenBank/DDBJ whole genome shotgun (WGS) entry which is preliminary data.</text>
</comment>
<feature type="region of interest" description="Disordered" evidence="1">
    <location>
        <begin position="1"/>
        <end position="30"/>
    </location>
</feature>